<dbReference type="InterPro" id="IPR018391">
    <property type="entry name" value="PQQ_b-propeller_rpt"/>
</dbReference>
<dbReference type="EMBL" id="JBHTAR010000012">
    <property type="protein sequence ID" value="MFC7201884.1"/>
    <property type="molecule type" value="Genomic_DNA"/>
</dbReference>
<dbReference type="InterPro" id="IPR002372">
    <property type="entry name" value="PQQ_rpt_dom"/>
</dbReference>
<evidence type="ECO:0000259" key="1">
    <source>
        <dbReference type="Pfam" id="PF13360"/>
    </source>
</evidence>
<dbReference type="AlphaFoldDB" id="A0ABD5Z9L3"/>
<sequence length="429" mass="45434">MTTPSTTRRGFLATALAATSAGCAALPFVGGVSPPERVEPQTDAVTARYRFDGPLERPAVDGETVYAATASRDDSFLPPTFDPTSPGLVAALTSDGVEWHAETFAPATNRLRASDGQVYGPFGHAGASERRLLRVGPDRTVWRTDAVDKSLAVLGFDRETVYTGTYNDAVAPFGGETVSAVDRTDGTTRWTAESGDTWNGLGVVIGGTLVVAVGGVATMAFATEDGTERWSVEERYLGVGTGSSTDAPVVATVARGSDTPTVRGRNVDTGDERWHHVLDADDNFVVAGGTTDRSTVYVTEFDGFVLALDAADGSVRWSRQFEDATRSEPVVAGDSLLVAGEGTLYALDRATGETRWTASGSGGIDRVHSQGDRVVVGTRLDEHRWRIRSLSLADGAERWTFTEEARQVWTTVGDVVAVGTSAGFLSVVE</sequence>
<dbReference type="SMART" id="SM00564">
    <property type="entry name" value="PQQ"/>
    <property type="match status" value="4"/>
</dbReference>
<keyword evidence="3" id="KW-1185">Reference proteome</keyword>
<dbReference type="Pfam" id="PF13360">
    <property type="entry name" value="PQQ_2"/>
    <property type="match status" value="2"/>
</dbReference>
<protein>
    <submittedName>
        <fullName evidence="2">PQQ-binding-like beta-propeller repeat protein</fullName>
    </submittedName>
</protein>
<organism evidence="2 3">
    <name type="scientific">Halospeciosus flavus</name>
    <dbReference type="NCBI Taxonomy" id="3032283"/>
    <lineage>
        <taxon>Archaea</taxon>
        <taxon>Methanobacteriati</taxon>
        <taxon>Methanobacteriota</taxon>
        <taxon>Stenosarchaea group</taxon>
        <taxon>Halobacteria</taxon>
        <taxon>Halobacteriales</taxon>
        <taxon>Halobacteriaceae</taxon>
        <taxon>Halospeciosus</taxon>
    </lineage>
</organism>
<dbReference type="RefSeq" id="WP_279530372.1">
    <property type="nucleotide sequence ID" value="NZ_CP122314.1"/>
</dbReference>
<evidence type="ECO:0000313" key="3">
    <source>
        <dbReference type="Proteomes" id="UP001596447"/>
    </source>
</evidence>
<accession>A0ABD5Z9L3</accession>
<reference evidence="2 3" key="1">
    <citation type="journal article" date="2019" name="Int. J. Syst. Evol. Microbiol.">
        <title>The Global Catalogue of Microorganisms (GCM) 10K type strain sequencing project: providing services to taxonomists for standard genome sequencing and annotation.</title>
        <authorList>
            <consortium name="The Broad Institute Genomics Platform"/>
            <consortium name="The Broad Institute Genome Sequencing Center for Infectious Disease"/>
            <person name="Wu L."/>
            <person name="Ma J."/>
        </authorList>
    </citation>
    <scope>NUCLEOTIDE SEQUENCE [LARGE SCALE GENOMIC DNA]</scope>
    <source>
        <strain evidence="2 3">XZGYJ-43</strain>
    </source>
</reference>
<evidence type="ECO:0000313" key="2">
    <source>
        <dbReference type="EMBL" id="MFC7201884.1"/>
    </source>
</evidence>
<dbReference type="PROSITE" id="PS51318">
    <property type="entry name" value="TAT"/>
    <property type="match status" value="1"/>
</dbReference>
<dbReference type="Proteomes" id="UP001596447">
    <property type="component" value="Unassembled WGS sequence"/>
</dbReference>
<dbReference type="Gene3D" id="2.130.10.10">
    <property type="entry name" value="YVTN repeat-like/Quinoprotein amine dehydrogenase"/>
    <property type="match status" value="2"/>
</dbReference>
<dbReference type="SUPFAM" id="SSF50998">
    <property type="entry name" value="Quinoprotein alcohol dehydrogenase-like"/>
    <property type="match status" value="2"/>
</dbReference>
<dbReference type="PANTHER" id="PTHR34512:SF30">
    <property type="entry name" value="OUTER MEMBRANE PROTEIN ASSEMBLY FACTOR BAMB"/>
    <property type="match status" value="1"/>
</dbReference>
<feature type="domain" description="Pyrrolo-quinoline quinone repeat" evidence="1">
    <location>
        <begin position="138"/>
        <end position="281"/>
    </location>
</feature>
<gene>
    <name evidence="2" type="ORF">ACFQJ9_21235</name>
</gene>
<dbReference type="InterPro" id="IPR006311">
    <property type="entry name" value="TAT_signal"/>
</dbReference>
<dbReference type="InterPro" id="IPR011047">
    <property type="entry name" value="Quinoprotein_ADH-like_sf"/>
</dbReference>
<proteinExistence type="predicted"/>
<name>A0ABD5Z9L3_9EURY</name>
<dbReference type="PANTHER" id="PTHR34512">
    <property type="entry name" value="CELL SURFACE PROTEIN"/>
    <property type="match status" value="1"/>
</dbReference>
<comment type="caution">
    <text evidence="2">The sequence shown here is derived from an EMBL/GenBank/DDBJ whole genome shotgun (WGS) entry which is preliminary data.</text>
</comment>
<feature type="domain" description="Pyrrolo-quinoline quinone repeat" evidence="1">
    <location>
        <begin position="291"/>
        <end position="401"/>
    </location>
</feature>
<dbReference type="InterPro" id="IPR015943">
    <property type="entry name" value="WD40/YVTN_repeat-like_dom_sf"/>
</dbReference>